<feature type="region of interest" description="Disordered" evidence="1">
    <location>
        <begin position="150"/>
        <end position="191"/>
    </location>
</feature>
<evidence type="ECO:0000313" key="2">
    <source>
        <dbReference type="EMBL" id="KAJ6251392.1"/>
    </source>
</evidence>
<proteinExistence type="predicted"/>
<name>A0ABQ8Z3D3_9EUKA</name>
<feature type="compositionally biased region" description="Polar residues" evidence="1">
    <location>
        <begin position="173"/>
        <end position="191"/>
    </location>
</feature>
<gene>
    <name evidence="2" type="ORF">M0813_15049</name>
</gene>
<keyword evidence="3" id="KW-1185">Reference proteome</keyword>
<feature type="compositionally biased region" description="Polar residues" evidence="1">
    <location>
        <begin position="153"/>
        <end position="166"/>
    </location>
</feature>
<sequence length="222" mass="26483">MSTLLYQKPSSKRDKTFFSCKTPARSVSSYNQEAEVNETLQDWLGLLEIIQNQKKEEERKIEEMLSPQYEQNLQKYYASTSQCKKANRSSIKQQLKPSKQKEFEKRELQNAKKIMMKRRQYLKIVIPTDKTEKIKQKYSPRQIRRITQKRETLNSSKTFPNISTLSAKDVTKRPNSARSSRYNSDQETNNHFFNKDLKSKKKNTKFPHMNLKRKVNIFFRKL</sequence>
<dbReference type="Proteomes" id="UP001150062">
    <property type="component" value="Unassembled WGS sequence"/>
</dbReference>
<accession>A0ABQ8Z3D3</accession>
<protein>
    <submittedName>
        <fullName evidence="2">Uncharacterized protein</fullName>
    </submittedName>
</protein>
<reference evidence="2" key="1">
    <citation type="submission" date="2022-08" db="EMBL/GenBank/DDBJ databases">
        <title>Novel sulfate-reducing endosymbionts in the free-living metamonad Anaeramoeba.</title>
        <authorList>
            <person name="Jerlstrom-Hultqvist J."/>
            <person name="Cepicka I."/>
            <person name="Gallot-Lavallee L."/>
            <person name="Salas-Leiva D."/>
            <person name="Curtis B.A."/>
            <person name="Zahonova K."/>
            <person name="Pipaliya S."/>
            <person name="Dacks J."/>
            <person name="Roger A.J."/>
        </authorList>
    </citation>
    <scope>NUCLEOTIDE SEQUENCE</scope>
    <source>
        <strain evidence="2">Schooner1</strain>
    </source>
</reference>
<evidence type="ECO:0000256" key="1">
    <source>
        <dbReference type="SAM" id="MobiDB-lite"/>
    </source>
</evidence>
<dbReference type="EMBL" id="JAOAOG010000060">
    <property type="protein sequence ID" value="KAJ6251392.1"/>
    <property type="molecule type" value="Genomic_DNA"/>
</dbReference>
<evidence type="ECO:0000313" key="3">
    <source>
        <dbReference type="Proteomes" id="UP001150062"/>
    </source>
</evidence>
<comment type="caution">
    <text evidence="2">The sequence shown here is derived from an EMBL/GenBank/DDBJ whole genome shotgun (WGS) entry which is preliminary data.</text>
</comment>
<organism evidence="2 3">
    <name type="scientific">Anaeramoeba flamelloides</name>
    <dbReference type="NCBI Taxonomy" id="1746091"/>
    <lineage>
        <taxon>Eukaryota</taxon>
        <taxon>Metamonada</taxon>
        <taxon>Anaeramoebidae</taxon>
        <taxon>Anaeramoeba</taxon>
    </lineage>
</organism>